<protein>
    <submittedName>
        <fullName evidence="1">Uncharacterized protein</fullName>
    </submittedName>
</protein>
<gene>
    <name evidence="2" type="ORF">M6B38_356145</name>
    <name evidence="1" type="ORF">M6B38_413345</name>
</gene>
<organism evidence="1 3">
    <name type="scientific">Iris pallida</name>
    <name type="common">Sweet iris</name>
    <dbReference type="NCBI Taxonomy" id="29817"/>
    <lineage>
        <taxon>Eukaryota</taxon>
        <taxon>Viridiplantae</taxon>
        <taxon>Streptophyta</taxon>
        <taxon>Embryophyta</taxon>
        <taxon>Tracheophyta</taxon>
        <taxon>Spermatophyta</taxon>
        <taxon>Magnoliopsida</taxon>
        <taxon>Liliopsida</taxon>
        <taxon>Asparagales</taxon>
        <taxon>Iridaceae</taxon>
        <taxon>Iridoideae</taxon>
        <taxon>Irideae</taxon>
        <taxon>Iris</taxon>
    </lineage>
</organism>
<comment type="caution">
    <text evidence="1">The sequence shown here is derived from an EMBL/GenBank/DDBJ whole genome shotgun (WGS) entry which is preliminary data.</text>
</comment>
<evidence type="ECO:0000313" key="2">
    <source>
        <dbReference type="EMBL" id="KAJ6829890.1"/>
    </source>
</evidence>
<evidence type="ECO:0000313" key="3">
    <source>
        <dbReference type="Proteomes" id="UP001140949"/>
    </source>
</evidence>
<reference evidence="1" key="2">
    <citation type="submission" date="2023-04" db="EMBL/GenBank/DDBJ databases">
        <authorList>
            <person name="Bruccoleri R.E."/>
            <person name="Oakeley E.J."/>
            <person name="Faust A.-M."/>
            <person name="Dessus-Babus S."/>
            <person name="Altorfer M."/>
            <person name="Burckhardt D."/>
            <person name="Oertli M."/>
            <person name="Naumann U."/>
            <person name="Petersen F."/>
            <person name="Wong J."/>
        </authorList>
    </citation>
    <scope>NUCLEOTIDE SEQUENCE</scope>
    <source>
        <strain evidence="1">GSM-AAB239-AS_SAM_17_03QT</strain>
        <tissue evidence="1">Leaf</tissue>
    </source>
</reference>
<accession>A0AAX6FMF1</accession>
<dbReference type="AlphaFoldDB" id="A0AAX6FMF1"/>
<dbReference type="Proteomes" id="UP001140949">
    <property type="component" value="Unassembled WGS sequence"/>
</dbReference>
<keyword evidence="3" id="KW-1185">Reference proteome</keyword>
<dbReference type="EMBL" id="JANAVB010027998">
    <property type="protein sequence ID" value="KAJ6817131.1"/>
    <property type="molecule type" value="Genomic_DNA"/>
</dbReference>
<evidence type="ECO:0000313" key="1">
    <source>
        <dbReference type="EMBL" id="KAJ6817131.1"/>
    </source>
</evidence>
<proteinExistence type="predicted"/>
<reference evidence="1" key="1">
    <citation type="journal article" date="2023" name="GigaByte">
        <title>Genome assembly of the bearded iris, Iris pallida Lam.</title>
        <authorList>
            <person name="Bruccoleri R.E."/>
            <person name="Oakeley E.J."/>
            <person name="Faust A.M.E."/>
            <person name="Altorfer M."/>
            <person name="Dessus-Babus S."/>
            <person name="Burckhardt D."/>
            <person name="Oertli M."/>
            <person name="Naumann U."/>
            <person name="Petersen F."/>
            <person name="Wong J."/>
        </authorList>
    </citation>
    <scope>NUCLEOTIDE SEQUENCE</scope>
    <source>
        <strain evidence="1">GSM-AAB239-AS_SAM_17_03QT</strain>
    </source>
</reference>
<sequence>MSIGMDLFMTSLEWDGSDYSLYLYQRYARAMWSAPDWYDVHVYQIFYGVRRPIIRDIEDGAEVDFENITYCLYVRDPNRFYIALHGYEGTLEDFERLHPEVEILAEDRVLIEAVE</sequence>
<dbReference type="EMBL" id="JANAVB010018196">
    <property type="protein sequence ID" value="KAJ6829890.1"/>
    <property type="molecule type" value="Genomic_DNA"/>
</dbReference>
<name>A0AAX6FMF1_IRIPA</name>